<organism evidence="3">
    <name type="scientific">Naegleria gruberi</name>
    <name type="common">Amoeba</name>
    <dbReference type="NCBI Taxonomy" id="5762"/>
    <lineage>
        <taxon>Eukaryota</taxon>
        <taxon>Discoba</taxon>
        <taxon>Heterolobosea</taxon>
        <taxon>Tetramitia</taxon>
        <taxon>Eutetramitia</taxon>
        <taxon>Vahlkampfiidae</taxon>
        <taxon>Naegleria</taxon>
    </lineage>
</organism>
<gene>
    <name evidence="2" type="ORF">NAEGRDRAFT_52467</name>
</gene>
<dbReference type="KEGG" id="ngr:NAEGRDRAFT_52467"/>
<evidence type="ECO:0000313" key="3">
    <source>
        <dbReference type="Proteomes" id="UP000006671"/>
    </source>
</evidence>
<feature type="compositionally biased region" description="Low complexity" evidence="1">
    <location>
        <begin position="38"/>
        <end position="48"/>
    </location>
</feature>
<reference evidence="2 3" key="1">
    <citation type="journal article" date="2010" name="Cell">
        <title>The genome of Naegleria gruberi illuminates early eukaryotic versatility.</title>
        <authorList>
            <person name="Fritz-Laylin L.K."/>
            <person name="Prochnik S.E."/>
            <person name="Ginger M.L."/>
            <person name="Dacks J.B."/>
            <person name="Carpenter M.L."/>
            <person name="Field M.C."/>
            <person name="Kuo A."/>
            <person name="Paredez A."/>
            <person name="Chapman J."/>
            <person name="Pham J."/>
            <person name="Shu S."/>
            <person name="Neupane R."/>
            <person name="Cipriano M."/>
            <person name="Mancuso J."/>
            <person name="Tu H."/>
            <person name="Salamov A."/>
            <person name="Lindquist E."/>
            <person name="Shapiro H."/>
            <person name="Lucas S."/>
            <person name="Grigoriev I.V."/>
            <person name="Cande W.Z."/>
            <person name="Fulton C."/>
            <person name="Rokhsar D.S."/>
            <person name="Dawson S.C."/>
        </authorList>
    </citation>
    <scope>NUCLEOTIDE SEQUENCE [LARGE SCALE GENOMIC DNA]</scope>
    <source>
        <strain evidence="2 3">NEG-M</strain>
    </source>
</reference>
<feature type="region of interest" description="Disordered" evidence="1">
    <location>
        <begin position="1"/>
        <end position="52"/>
    </location>
</feature>
<dbReference type="VEuPathDB" id="AmoebaDB:NAEGRDRAFT_52467"/>
<keyword evidence="3" id="KW-1185">Reference proteome</keyword>
<name>D2VUZ5_NAEGR</name>
<dbReference type="OrthoDB" id="18985at2759"/>
<evidence type="ECO:0000256" key="1">
    <source>
        <dbReference type="SAM" id="MobiDB-lite"/>
    </source>
</evidence>
<dbReference type="GeneID" id="8854055"/>
<evidence type="ECO:0000313" key="2">
    <source>
        <dbReference type="EMBL" id="EFC39405.1"/>
    </source>
</evidence>
<sequence>MSPPSASSSSSSEQQEASVLGKRSNDQVENSKEEDSSESQSKKATSSSNMEQSLKNHIDSLVKSWYFTPMPPIRPGVGEYTTYECFSYDELPKIEDIYKSEEGDECQFKQPSFDGTWEWKLKSMKEQIEEFKQLRGNEKRKNNKREKFGLTQIDPTYTQSDVDLLPPVLKVLFNDVYFHFLTSDIESPTACYFSLMKPIPLSSYSPKHEFCLVPFFNDQQSCLTWFALFDRKASKEEFNNMPGCFENPIVVTGISIADLEDDDSQVVKLDDLQFQAPSIEEFVWRTAVESNLWMCVHPQCGKMKPIDIKYKPGQRYALHYENLQKAKQSTTQKQDEKKEEETKQ</sequence>
<dbReference type="Proteomes" id="UP000006671">
    <property type="component" value="Unassembled WGS sequence"/>
</dbReference>
<dbReference type="EMBL" id="GG738900">
    <property type="protein sequence ID" value="EFC39405.1"/>
    <property type="molecule type" value="Genomic_DNA"/>
</dbReference>
<dbReference type="AlphaFoldDB" id="D2VUZ5"/>
<dbReference type="InParanoid" id="D2VUZ5"/>
<protein>
    <submittedName>
        <fullName evidence="2">Predicted protein</fullName>
    </submittedName>
</protein>
<feature type="region of interest" description="Disordered" evidence="1">
    <location>
        <begin position="325"/>
        <end position="344"/>
    </location>
</feature>
<accession>D2VUZ5</accession>
<feature type="compositionally biased region" description="Basic and acidic residues" evidence="1">
    <location>
        <begin position="23"/>
        <end position="34"/>
    </location>
</feature>
<dbReference type="RefSeq" id="XP_002672149.1">
    <property type="nucleotide sequence ID" value="XM_002672103.1"/>
</dbReference>
<feature type="compositionally biased region" description="Basic and acidic residues" evidence="1">
    <location>
        <begin position="333"/>
        <end position="344"/>
    </location>
</feature>
<feature type="compositionally biased region" description="Low complexity" evidence="1">
    <location>
        <begin position="1"/>
        <end position="18"/>
    </location>
</feature>
<proteinExistence type="predicted"/>
<dbReference type="OMA" id="NDQQSCL"/>